<dbReference type="SUPFAM" id="SSF53590">
    <property type="entry name" value="Nucleoside hydrolase"/>
    <property type="match status" value="1"/>
</dbReference>
<comment type="caution">
    <text evidence="4">The sequence shown here is derived from an EMBL/GenBank/DDBJ whole genome shotgun (WGS) entry which is preliminary data.</text>
</comment>
<keyword evidence="1 4" id="KW-0378">Hydrolase</keyword>
<dbReference type="Gene3D" id="3.90.245.10">
    <property type="entry name" value="Ribonucleoside hydrolase-like"/>
    <property type="match status" value="1"/>
</dbReference>
<dbReference type="InterPro" id="IPR001910">
    <property type="entry name" value="Inosine/uridine_hydrolase_dom"/>
</dbReference>
<accession>A0A841K155</accession>
<evidence type="ECO:0000256" key="1">
    <source>
        <dbReference type="ARBA" id="ARBA00022801"/>
    </source>
</evidence>
<evidence type="ECO:0000313" key="4">
    <source>
        <dbReference type="EMBL" id="MBB6147286.1"/>
    </source>
</evidence>
<reference evidence="4 5" key="1">
    <citation type="submission" date="2020-08" db="EMBL/GenBank/DDBJ databases">
        <title>Genomic Encyclopedia of Type Strains, Phase IV (KMG-IV): sequencing the most valuable type-strain genomes for metagenomic binning, comparative biology and taxonomic classification.</title>
        <authorList>
            <person name="Goeker M."/>
        </authorList>
    </citation>
    <scope>NUCLEOTIDE SEQUENCE [LARGE SCALE GENOMIC DNA]</scope>
    <source>
        <strain evidence="4 5">DSM 103733</strain>
    </source>
</reference>
<evidence type="ECO:0000313" key="5">
    <source>
        <dbReference type="Proteomes" id="UP000538666"/>
    </source>
</evidence>
<evidence type="ECO:0000256" key="2">
    <source>
        <dbReference type="ARBA" id="ARBA00023295"/>
    </source>
</evidence>
<dbReference type="PANTHER" id="PTHR12304:SF4">
    <property type="entry name" value="URIDINE NUCLEOSIDASE"/>
    <property type="match status" value="1"/>
</dbReference>
<dbReference type="GO" id="GO:0008477">
    <property type="term" value="F:purine nucleosidase activity"/>
    <property type="evidence" value="ECO:0007669"/>
    <property type="project" value="TreeGrafter"/>
</dbReference>
<dbReference type="AlphaFoldDB" id="A0A841K155"/>
<dbReference type="EMBL" id="JACHEK010000013">
    <property type="protein sequence ID" value="MBB6147286.1"/>
    <property type="molecule type" value="Genomic_DNA"/>
</dbReference>
<dbReference type="InterPro" id="IPR023186">
    <property type="entry name" value="IUNH"/>
</dbReference>
<dbReference type="RefSeq" id="WP_184085295.1">
    <property type="nucleotide sequence ID" value="NZ_JACHEK010000013.1"/>
</dbReference>
<name>A0A841K155_9BACT</name>
<protein>
    <submittedName>
        <fullName evidence="4">Inosine-uridine nucleoside N-ribohydrolase</fullName>
    </submittedName>
</protein>
<keyword evidence="5" id="KW-1185">Reference proteome</keyword>
<dbReference type="Pfam" id="PF01156">
    <property type="entry name" value="IU_nuc_hydro"/>
    <property type="match status" value="1"/>
</dbReference>
<dbReference type="Proteomes" id="UP000538666">
    <property type="component" value="Unassembled WGS sequence"/>
</dbReference>
<keyword evidence="2" id="KW-0326">Glycosidase</keyword>
<dbReference type="GO" id="GO:0005829">
    <property type="term" value="C:cytosol"/>
    <property type="evidence" value="ECO:0007669"/>
    <property type="project" value="TreeGrafter"/>
</dbReference>
<proteinExistence type="predicted"/>
<gene>
    <name evidence="4" type="ORF">HNQ77_005280</name>
</gene>
<sequence length="344" mass="37358">MTKSGGTTNRHVVSSDRVPHASLLRRGILRTLAVIGLLAVVFTPLHSNAQTKASKPAKQLVIIDTDIGDDIDDVFALALAERSPELQILGVTTAFGDTALRAQFAQKFLDATGFGNVPVAAGVPTPPKAPFTQALYAKDAHSTKVLKVSGPDFLLSQIKKNPGQITLIAIGPQTNLAAAIDKDPATFRKLKRIVMMGGSVDRGYDDHKYPDPEWNILCDIPAARKVFASGVPIYAMPLDSTILKFNQARLTKLFDAHTPLTEQLRIIYGYWSAATKQTMPTLFDPMAVSYAIDPGLCPTTPMHLSVDDQGYTRRTPGLPNVNACLHSDSDAFFRFYLSRTVPAQ</sequence>
<dbReference type="GO" id="GO:0006152">
    <property type="term" value="P:purine nucleoside catabolic process"/>
    <property type="evidence" value="ECO:0007669"/>
    <property type="project" value="TreeGrafter"/>
</dbReference>
<dbReference type="PANTHER" id="PTHR12304">
    <property type="entry name" value="INOSINE-URIDINE PREFERRING NUCLEOSIDE HYDROLASE"/>
    <property type="match status" value="1"/>
</dbReference>
<feature type="domain" description="Inosine/uridine-preferring nucleoside hydrolase" evidence="3">
    <location>
        <begin position="61"/>
        <end position="333"/>
    </location>
</feature>
<evidence type="ECO:0000259" key="3">
    <source>
        <dbReference type="Pfam" id="PF01156"/>
    </source>
</evidence>
<organism evidence="4 5">
    <name type="scientific">Silvibacterium bohemicum</name>
    <dbReference type="NCBI Taxonomy" id="1577686"/>
    <lineage>
        <taxon>Bacteria</taxon>
        <taxon>Pseudomonadati</taxon>
        <taxon>Acidobacteriota</taxon>
        <taxon>Terriglobia</taxon>
        <taxon>Terriglobales</taxon>
        <taxon>Acidobacteriaceae</taxon>
        <taxon>Silvibacterium</taxon>
    </lineage>
</organism>
<dbReference type="InterPro" id="IPR036452">
    <property type="entry name" value="Ribo_hydro-like"/>
</dbReference>